<protein>
    <submittedName>
        <fullName evidence="1">Uncharacterized protein</fullName>
    </submittedName>
</protein>
<dbReference type="Proteomes" id="UP000790377">
    <property type="component" value="Unassembled WGS sequence"/>
</dbReference>
<sequence length="246" mass="26407">MTSYLSSTQSPAVAVYCASSLGNEKAYQLAAMSLGQALAAANRPLVYGGGRRGIMGVISSTVMNSPGGQVTGVIPHAILAGGGERGKDPGVAAMPAVAEALRSESQGEMETIIVESMHERKVKMAERVGGFIGLPGGYGTFEEILEVITWNQLNIHNKPVVVLNVLSYFSPLRELVRNGVREGFIVAKNENLVIFVDGPEDQTQHETFDWGTAALNALTSWQSNHCAPYPIHWSKESDVNGKEKYT</sequence>
<organism evidence="1 2">
    <name type="scientific">Hygrophoropsis aurantiaca</name>
    <dbReference type="NCBI Taxonomy" id="72124"/>
    <lineage>
        <taxon>Eukaryota</taxon>
        <taxon>Fungi</taxon>
        <taxon>Dikarya</taxon>
        <taxon>Basidiomycota</taxon>
        <taxon>Agaricomycotina</taxon>
        <taxon>Agaricomycetes</taxon>
        <taxon>Agaricomycetidae</taxon>
        <taxon>Boletales</taxon>
        <taxon>Coniophorineae</taxon>
        <taxon>Hygrophoropsidaceae</taxon>
        <taxon>Hygrophoropsis</taxon>
    </lineage>
</organism>
<gene>
    <name evidence="1" type="ORF">BJ138DRAFT_1139374</name>
</gene>
<evidence type="ECO:0000313" key="2">
    <source>
        <dbReference type="Proteomes" id="UP000790377"/>
    </source>
</evidence>
<accession>A0ACB8AUS0</accession>
<reference evidence="1" key="1">
    <citation type="journal article" date="2021" name="New Phytol.">
        <title>Evolutionary innovations through gain and loss of genes in the ectomycorrhizal Boletales.</title>
        <authorList>
            <person name="Wu G."/>
            <person name="Miyauchi S."/>
            <person name="Morin E."/>
            <person name="Kuo A."/>
            <person name="Drula E."/>
            <person name="Varga T."/>
            <person name="Kohler A."/>
            <person name="Feng B."/>
            <person name="Cao Y."/>
            <person name="Lipzen A."/>
            <person name="Daum C."/>
            <person name="Hundley H."/>
            <person name="Pangilinan J."/>
            <person name="Johnson J."/>
            <person name="Barry K."/>
            <person name="LaButti K."/>
            <person name="Ng V."/>
            <person name="Ahrendt S."/>
            <person name="Min B."/>
            <person name="Choi I.G."/>
            <person name="Park H."/>
            <person name="Plett J.M."/>
            <person name="Magnuson J."/>
            <person name="Spatafora J.W."/>
            <person name="Nagy L.G."/>
            <person name="Henrissat B."/>
            <person name="Grigoriev I.V."/>
            <person name="Yang Z.L."/>
            <person name="Xu J."/>
            <person name="Martin F.M."/>
        </authorList>
    </citation>
    <scope>NUCLEOTIDE SEQUENCE</scope>
    <source>
        <strain evidence="1">ATCC 28755</strain>
    </source>
</reference>
<keyword evidence="2" id="KW-1185">Reference proteome</keyword>
<name>A0ACB8AUS0_9AGAM</name>
<proteinExistence type="predicted"/>
<comment type="caution">
    <text evidence="1">The sequence shown here is derived from an EMBL/GenBank/DDBJ whole genome shotgun (WGS) entry which is preliminary data.</text>
</comment>
<evidence type="ECO:0000313" key="1">
    <source>
        <dbReference type="EMBL" id="KAH7916578.1"/>
    </source>
</evidence>
<dbReference type="EMBL" id="MU267590">
    <property type="protein sequence ID" value="KAH7916578.1"/>
    <property type="molecule type" value="Genomic_DNA"/>
</dbReference>